<feature type="chain" id="PRO_5027008081" evidence="2">
    <location>
        <begin position="25"/>
        <end position="213"/>
    </location>
</feature>
<name>A0A6L5XD37_9BACT</name>
<keyword evidence="1 2" id="KW-0732">Signal</keyword>
<dbReference type="RefSeq" id="WP_154327092.1">
    <property type="nucleotide sequence ID" value="NZ_CP045696.1"/>
</dbReference>
<evidence type="ECO:0000259" key="3">
    <source>
        <dbReference type="Pfam" id="PF13505"/>
    </source>
</evidence>
<dbReference type="InterPro" id="IPR027385">
    <property type="entry name" value="Beta-barrel_OMP"/>
</dbReference>
<protein>
    <submittedName>
        <fullName evidence="4">Porin family protein</fullName>
    </submittedName>
</protein>
<organism evidence="4 5">
    <name type="scientific">Sodaliphilus pleomorphus</name>
    <dbReference type="NCBI Taxonomy" id="2606626"/>
    <lineage>
        <taxon>Bacteria</taxon>
        <taxon>Pseudomonadati</taxon>
        <taxon>Bacteroidota</taxon>
        <taxon>Bacteroidia</taxon>
        <taxon>Bacteroidales</taxon>
        <taxon>Muribaculaceae</taxon>
        <taxon>Sodaliphilus</taxon>
    </lineage>
</organism>
<dbReference type="EMBL" id="VULT01000016">
    <property type="protein sequence ID" value="MSS18151.1"/>
    <property type="molecule type" value="Genomic_DNA"/>
</dbReference>
<evidence type="ECO:0000256" key="1">
    <source>
        <dbReference type="ARBA" id="ARBA00022729"/>
    </source>
</evidence>
<feature type="domain" description="Outer membrane protein beta-barrel" evidence="3">
    <location>
        <begin position="14"/>
        <end position="190"/>
    </location>
</feature>
<accession>A0A6L5XD37</accession>
<comment type="caution">
    <text evidence="4">The sequence shown here is derived from an EMBL/GenBank/DDBJ whole genome shotgun (WGS) entry which is preliminary data.</text>
</comment>
<feature type="signal peptide" evidence="2">
    <location>
        <begin position="1"/>
        <end position="24"/>
    </location>
</feature>
<dbReference type="Pfam" id="PF13505">
    <property type="entry name" value="OMP_b-brl"/>
    <property type="match status" value="1"/>
</dbReference>
<gene>
    <name evidence="4" type="ORF">FYJ29_10335</name>
</gene>
<proteinExistence type="predicted"/>
<dbReference type="Proteomes" id="UP000483362">
    <property type="component" value="Unassembled WGS sequence"/>
</dbReference>
<dbReference type="InterPro" id="IPR011250">
    <property type="entry name" value="OMP/PagP_B-barrel"/>
</dbReference>
<evidence type="ECO:0000256" key="2">
    <source>
        <dbReference type="SAM" id="SignalP"/>
    </source>
</evidence>
<reference evidence="4 5" key="1">
    <citation type="submission" date="2019-08" db="EMBL/GenBank/DDBJ databases">
        <title>In-depth cultivation of the pig gut microbiome towards novel bacterial diversity and tailored functional studies.</title>
        <authorList>
            <person name="Wylensek D."/>
            <person name="Hitch T.C.A."/>
            <person name="Clavel T."/>
        </authorList>
    </citation>
    <scope>NUCLEOTIDE SEQUENCE [LARGE SCALE GENOMIC DNA]</scope>
    <source>
        <strain evidence="4 5">Oil-RF-744-WCA-WT-10</strain>
    </source>
</reference>
<dbReference type="SUPFAM" id="SSF56925">
    <property type="entry name" value="OMPA-like"/>
    <property type="match status" value="1"/>
</dbReference>
<sequence length="213" mass="23317">MKSRSLLLLATAVTAIIAVSAVQAQDNYFTRDNAFEIEAGAGPNFGIANVEAMKKNKVGIDYYGEARYNFARVPLALGVQVSYNIVERRTYGYTMSDDYGTVTSHSTFDYNSTSVMLTCDYRKRVSKCVTLFGGIGLGYCHIDTSNDLERAGGDINGENFTDDGTSGSVAFMPRVGVHIGNLARITAGYKLQERANRHAFVTLGLTFGFKPRR</sequence>
<evidence type="ECO:0000313" key="4">
    <source>
        <dbReference type="EMBL" id="MSS18151.1"/>
    </source>
</evidence>
<dbReference type="Gene3D" id="2.40.160.20">
    <property type="match status" value="1"/>
</dbReference>
<dbReference type="AlphaFoldDB" id="A0A6L5XD37"/>
<evidence type="ECO:0000313" key="5">
    <source>
        <dbReference type="Proteomes" id="UP000483362"/>
    </source>
</evidence>
<keyword evidence="5" id="KW-1185">Reference proteome</keyword>